<evidence type="ECO:0000313" key="2">
    <source>
        <dbReference type="EMBL" id="KAK3239968.1"/>
    </source>
</evidence>
<keyword evidence="3" id="KW-1185">Reference proteome</keyword>
<evidence type="ECO:0000256" key="1">
    <source>
        <dbReference type="SAM" id="MobiDB-lite"/>
    </source>
</evidence>
<gene>
    <name evidence="2" type="ORF">CYMTET_50141</name>
</gene>
<evidence type="ECO:0000313" key="3">
    <source>
        <dbReference type="Proteomes" id="UP001190700"/>
    </source>
</evidence>
<name>A0AAE0BNR5_9CHLO</name>
<sequence>MEEFIKNNPAKESLCRERLAQRKKRMLASKSGEVLEKAAAAVSSSTEKMTDEEIWEAEEHDEVPCA</sequence>
<feature type="compositionally biased region" description="Acidic residues" evidence="1">
    <location>
        <begin position="50"/>
        <end position="66"/>
    </location>
</feature>
<dbReference type="Proteomes" id="UP001190700">
    <property type="component" value="Unassembled WGS sequence"/>
</dbReference>
<dbReference type="EMBL" id="LGRX02033771">
    <property type="protein sequence ID" value="KAK3239968.1"/>
    <property type="molecule type" value="Genomic_DNA"/>
</dbReference>
<dbReference type="AlphaFoldDB" id="A0AAE0BNR5"/>
<feature type="region of interest" description="Disordered" evidence="1">
    <location>
        <begin position="40"/>
        <end position="66"/>
    </location>
</feature>
<proteinExistence type="predicted"/>
<comment type="caution">
    <text evidence="2">The sequence shown here is derived from an EMBL/GenBank/DDBJ whole genome shotgun (WGS) entry which is preliminary data.</text>
</comment>
<protein>
    <submittedName>
        <fullName evidence="2">Uncharacterized protein</fullName>
    </submittedName>
</protein>
<accession>A0AAE0BNR5</accession>
<reference evidence="2 3" key="1">
    <citation type="journal article" date="2015" name="Genome Biol. Evol.">
        <title>Comparative Genomics of a Bacterivorous Green Alga Reveals Evolutionary Causalities and Consequences of Phago-Mixotrophic Mode of Nutrition.</title>
        <authorList>
            <person name="Burns J.A."/>
            <person name="Paasch A."/>
            <person name="Narechania A."/>
            <person name="Kim E."/>
        </authorList>
    </citation>
    <scope>NUCLEOTIDE SEQUENCE [LARGE SCALE GENOMIC DNA]</scope>
    <source>
        <strain evidence="2 3">PLY_AMNH</strain>
    </source>
</reference>
<organism evidence="2 3">
    <name type="scientific">Cymbomonas tetramitiformis</name>
    <dbReference type="NCBI Taxonomy" id="36881"/>
    <lineage>
        <taxon>Eukaryota</taxon>
        <taxon>Viridiplantae</taxon>
        <taxon>Chlorophyta</taxon>
        <taxon>Pyramimonadophyceae</taxon>
        <taxon>Pyramimonadales</taxon>
        <taxon>Pyramimonadaceae</taxon>
        <taxon>Cymbomonas</taxon>
    </lineage>
</organism>